<evidence type="ECO:0000313" key="2">
    <source>
        <dbReference type="Proteomes" id="UP000824782"/>
    </source>
</evidence>
<accession>A0AAV7BLQ2</accession>
<keyword evidence="2" id="KW-1185">Reference proteome</keyword>
<protein>
    <submittedName>
        <fullName evidence="1">Uncharacterized protein</fullName>
    </submittedName>
</protein>
<dbReference type="EMBL" id="WNYA01000005">
    <property type="protein sequence ID" value="KAG8573523.1"/>
    <property type="molecule type" value="Genomic_DNA"/>
</dbReference>
<comment type="caution">
    <text evidence="1">The sequence shown here is derived from an EMBL/GenBank/DDBJ whole genome shotgun (WGS) entry which is preliminary data.</text>
</comment>
<reference evidence="1" key="1">
    <citation type="thesis" date="2020" institute="ProQuest LLC" country="789 East Eisenhower Parkway, Ann Arbor, MI, USA">
        <title>Comparative Genomics and Chromosome Evolution.</title>
        <authorList>
            <person name="Mudd A.B."/>
        </authorList>
    </citation>
    <scope>NUCLEOTIDE SEQUENCE</scope>
    <source>
        <strain evidence="1">237g6f4</strain>
        <tissue evidence="1">Blood</tissue>
    </source>
</reference>
<dbReference type="Proteomes" id="UP000824782">
    <property type="component" value="Unassembled WGS sequence"/>
</dbReference>
<evidence type="ECO:0000313" key="1">
    <source>
        <dbReference type="EMBL" id="KAG8573523.1"/>
    </source>
</evidence>
<gene>
    <name evidence="1" type="ORF">GDO81_012444</name>
</gene>
<organism evidence="1 2">
    <name type="scientific">Engystomops pustulosus</name>
    <name type="common">Tungara frog</name>
    <name type="synonym">Physalaemus pustulosus</name>
    <dbReference type="NCBI Taxonomy" id="76066"/>
    <lineage>
        <taxon>Eukaryota</taxon>
        <taxon>Metazoa</taxon>
        <taxon>Chordata</taxon>
        <taxon>Craniata</taxon>
        <taxon>Vertebrata</taxon>
        <taxon>Euteleostomi</taxon>
        <taxon>Amphibia</taxon>
        <taxon>Batrachia</taxon>
        <taxon>Anura</taxon>
        <taxon>Neobatrachia</taxon>
        <taxon>Hyloidea</taxon>
        <taxon>Leptodactylidae</taxon>
        <taxon>Leiuperinae</taxon>
        <taxon>Engystomops</taxon>
    </lineage>
</organism>
<proteinExistence type="predicted"/>
<dbReference type="AlphaFoldDB" id="A0AAV7BLQ2"/>
<name>A0AAV7BLQ2_ENGPU</name>
<sequence>MDLTHPMFVLLVMYVDVQTNIISFHPQIKFSNSDEKLLYREPVNKSAITPPIPQICKKKNLLHPLICLILVNTGIPKKRILEIFFLNLDQWWRTF</sequence>